<protein>
    <recommendedName>
        <fullName evidence="3">BAR domain-containing protein</fullName>
    </recommendedName>
</protein>
<dbReference type="InterPro" id="IPR004148">
    <property type="entry name" value="BAR_dom"/>
</dbReference>
<dbReference type="Gene3D" id="1.20.1270.60">
    <property type="entry name" value="Arfaptin homology (AH) domain/BAR domain"/>
    <property type="match status" value="1"/>
</dbReference>
<dbReference type="Pfam" id="PF16746">
    <property type="entry name" value="BAR_3"/>
    <property type="match status" value="1"/>
</dbReference>
<evidence type="ECO:0000313" key="4">
    <source>
        <dbReference type="EMBL" id="KAK1121020.1"/>
    </source>
</evidence>
<proteinExistence type="predicted"/>
<evidence type="ECO:0000259" key="3">
    <source>
        <dbReference type="Pfam" id="PF16746"/>
    </source>
</evidence>
<dbReference type="GO" id="GO:0046872">
    <property type="term" value="F:metal ion binding"/>
    <property type="evidence" value="ECO:0007669"/>
    <property type="project" value="UniProtKB-KW"/>
</dbReference>
<evidence type="ECO:0000313" key="5">
    <source>
        <dbReference type="Proteomes" id="UP001177670"/>
    </source>
</evidence>
<dbReference type="GO" id="GO:0005096">
    <property type="term" value="F:GTPase activator activity"/>
    <property type="evidence" value="ECO:0007669"/>
    <property type="project" value="InterPro"/>
</dbReference>
<dbReference type="PANTHER" id="PTHR23180:SF399">
    <property type="entry name" value="BLOWN FUSE, ISOFORM A-RELATED"/>
    <property type="match status" value="1"/>
</dbReference>
<dbReference type="InterPro" id="IPR045258">
    <property type="entry name" value="ACAP1/2/3-like"/>
</dbReference>
<organism evidence="4 5">
    <name type="scientific">Melipona bicolor</name>
    <dbReference type="NCBI Taxonomy" id="60889"/>
    <lineage>
        <taxon>Eukaryota</taxon>
        <taxon>Metazoa</taxon>
        <taxon>Ecdysozoa</taxon>
        <taxon>Arthropoda</taxon>
        <taxon>Hexapoda</taxon>
        <taxon>Insecta</taxon>
        <taxon>Pterygota</taxon>
        <taxon>Neoptera</taxon>
        <taxon>Endopterygota</taxon>
        <taxon>Hymenoptera</taxon>
        <taxon>Apocrita</taxon>
        <taxon>Aculeata</taxon>
        <taxon>Apoidea</taxon>
        <taxon>Anthophila</taxon>
        <taxon>Apidae</taxon>
        <taxon>Melipona</taxon>
    </lineage>
</organism>
<dbReference type="SUPFAM" id="SSF103657">
    <property type="entry name" value="BAR/IMD domain-like"/>
    <property type="match status" value="1"/>
</dbReference>
<accession>A0AA40KHY7</accession>
<dbReference type="AlphaFoldDB" id="A0AA40KHY7"/>
<dbReference type="GO" id="GO:0005737">
    <property type="term" value="C:cytoplasm"/>
    <property type="evidence" value="ECO:0007669"/>
    <property type="project" value="InterPro"/>
</dbReference>
<feature type="domain" description="BAR" evidence="3">
    <location>
        <begin position="1"/>
        <end position="191"/>
    </location>
</feature>
<reference evidence="4" key="1">
    <citation type="submission" date="2021-10" db="EMBL/GenBank/DDBJ databases">
        <title>Melipona bicolor Genome sequencing and assembly.</title>
        <authorList>
            <person name="Araujo N.S."/>
            <person name="Arias M.C."/>
        </authorList>
    </citation>
    <scope>NUCLEOTIDE SEQUENCE</scope>
    <source>
        <strain evidence="4">USP_2M_L1-L4_2017</strain>
        <tissue evidence="4">Whole body</tissue>
    </source>
</reference>
<keyword evidence="2" id="KW-0862">Zinc</keyword>
<comment type="caution">
    <text evidence="4">The sequence shown here is derived from an EMBL/GenBank/DDBJ whole genome shotgun (WGS) entry which is preliminary data.</text>
</comment>
<gene>
    <name evidence="4" type="ORF">K0M31_020488</name>
</gene>
<dbReference type="EMBL" id="JAHYIQ010000028">
    <property type="protein sequence ID" value="KAK1121020.1"/>
    <property type="molecule type" value="Genomic_DNA"/>
</dbReference>
<sequence length="203" mass="23517">MIDTGKLFVGQQRQFSNSLGELSLYLADDSGIVALLNKLIHAVQEMNKFHTISLDQASRTVIKDLNSFIKSDIKRVEESRYYFEKISADLYFLALNRNSQVPKSRPAECEETLNILSAIRFCFRHTALDYIHSVTTIQARKRHEILGTLHEHVYYYHQGTNLAQDLDPFLKDLGENLITIIADSVKLEKEMENRHIYVTNRIR</sequence>
<dbReference type="Proteomes" id="UP001177670">
    <property type="component" value="Unassembled WGS sequence"/>
</dbReference>
<evidence type="ECO:0000256" key="1">
    <source>
        <dbReference type="ARBA" id="ARBA00022723"/>
    </source>
</evidence>
<name>A0AA40KHY7_9HYME</name>
<keyword evidence="5" id="KW-1185">Reference proteome</keyword>
<keyword evidence="1" id="KW-0479">Metal-binding</keyword>
<dbReference type="InterPro" id="IPR027267">
    <property type="entry name" value="AH/BAR_dom_sf"/>
</dbReference>
<dbReference type="PANTHER" id="PTHR23180">
    <property type="entry name" value="CENTAURIN/ARF"/>
    <property type="match status" value="1"/>
</dbReference>
<evidence type="ECO:0000256" key="2">
    <source>
        <dbReference type="ARBA" id="ARBA00022833"/>
    </source>
</evidence>